<comment type="caution">
    <text evidence="2">The sequence shown here is derived from an EMBL/GenBank/DDBJ whole genome shotgun (WGS) entry which is preliminary data.</text>
</comment>
<dbReference type="EMBL" id="MU853235">
    <property type="protein sequence ID" value="KAK4121096.1"/>
    <property type="molecule type" value="Genomic_DNA"/>
</dbReference>
<feature type="region of interest" description="Disordered" evidence="1">
    <location>
        <begin position="61"/>
        <end position="80"/>
    </location>
</feature>
<gene>
    <name evidence="2" type="ORF">N657DRAFT_648468</name>
</gene>
<protein>
    <submittedName>
        <fullName evidence="2">Uncharacterized protein</fullName>
    </submittedName>
</protein>
<evidence type="ECO:0000313" key="2">
    <source>
        <dbReference type="EMBL" id="KAK4121096.1"/>
    </source>
</evidence>
<sequence length="196" mass="21397">MAQRHPQIRLLGIPVSHDEPALGVKDTRSAKKPFLLYSLTSSKSMRSSATQWHRQHIQNDAVADESVSSAKPPRDPSSEQNPVLAVLYSIFGRRVSAVGTWECWSRCVDSIRIKNLGRCGLSSSALQTWNLACRVDNVLAFHLSCRMWRGGTSMPALLPRGSRSLTAGGADRDVERHGLPAATRPVLQLVGSLTAS</sequence>
<accession>A0AAN6TWA6</accession>
<dbReference type="RefSeq" id="XP_062644867.1">
    <property type="nucleotide sequence ID" value="XM_062793520.1"/>
</dbReference>
<dbReference type="AlphaFoldDB" id="A0AAN6TWA6"/>
<proteinExistence type="predicted"/>
<name>A0AAN6TWA6_9PEZI</name>
<dbReference type="Proteomes" id="UP001302602">
    <property type="component" value="Unassembled WGS sequence"/>
</dbReference>
<evidence type="ECO:0000256" key="1">
    <source>
        <dbReference type="SAM" id="MobiDB-lite"/>
    </source>
</evidence>
<reference evidence="2" key="2">
    <citation type="submission" date="2023-05" db="EMBL/GenBank/DDBJ databases">
        <authorList>
            <consortium name="Lawrence Berkeley National Laboratory"/>
            <person name="Steindorff A."/>
            <person name="Hensen N."/>
            <person name="Bonometti L."/>
            <person name="Westerberg I."/>
            <person name="Brannstrom I.O."/>
            <person name="Guillou S."/>
            <person name="Cros-Aarteil S."/>
            <person name="Calhoun S."/>
            <person name="Haridas S."/>
            <person name="Kuo A."/>
            <person name="Mondo S."/>
            <person name="Pangilinan J."/>
            <person name="Riley R."/>
            <person name="Labutti K."/>
            <person name="Andreopoulos B."/>
            <person name="Lipzen A."/>
            <person name="Chen C."/>
            <person name="Yanf M."/>
            <person name="Daum C."/>
            <person name="Ng V."/>
            <person name="Clum A."/>
            <person name="Ohm R."/>
            <person name="Martin F."/>
            <person name="Silar P."/>
            <person name="Natvig D."/>
            <person name="Lalanne C."/>
            <person name="Gautier V."/>
            <person name="Ament-Velasquez S.L."/>
            <person name="Kruys A."/>
            <person name="Hutchinson M.I."/>
            <person name="Powell A.J."/>
            <person name="Barry K."/>
            <person name="Miller A.N."/>
            <person name="Grigoriev I.V."/>
            <person name="Debuchy R."/>
            <person name="Gladieux P."/>
            <person name="Thoren M.H."/>
            <person name="Johannesson H."/>
        </authorList>
    </citation>
    <scope>NUCLEOTIDE SEQUENCE</scope>
    <source>
        <strain evidence="2">CBS 731.68</strain>
    </source>
</reference>
<organism evidence="2 3">
    <name type="scientific">Parathielavia appendiculata</name>
    <dbReference type="NCBI Taxonomy" id="2587402"/>
    <lineage>
        <taxon>Eukaryota</taxon>
        <taxon>Fungi</taxon>
        <taxon>Dikarya</taxon>
        <taxon>Ascomycota</taxon>
        <taxon>Pezizomycotina</taxon>
        <taxon>Sordariomycetes</taxon>
        <taxon>Sordariomycetidae</taxon>
        <taxon>Sordariales</taxon>
        <taxon>Chaetomiaceae</taxon>
        <taxon>Parathielavia</taxon>
    </lineage>
</organism>
<dbReference type="GeneID" id="87830289"/>
<keyword evidence="3" id="KW-1185">Reference proteome</keyword>
<evidence type="ECO:0000313" key="3">
    <source>
        <dbReference type="Proteomes" id="UP001302602"/>
    </source>
</evidence>
<reference evidence="2" key="1">
    <citation type="journal article" date="2023" name="Mol. Phylogenet. Evol.">
        <title>Genome-scale phylogeny and comparative genomics of the fungal order Sordariales.</title>
        <authorList>
            <person name="Hensen N."/>
            <person name="Bonometti L."/>
            <person name="Westerberg I."/>
            <person name="Brannstrom I.O."/>
            <person name="Guillou S."/>
            <person name="Cros-Aarteil S."/>
            <person name="Calhoun S."/>
            <person name="Haridas S."/>
            <person name="Kuo A."/>
            <person name="Mondo S."/>
            <person name="Pangilinan J."/>
            <person name="Riley R."/>
            <person name="LaButti K."/>
            <person name="Andreopoulos B."/>
            <person name="Lipzen A."/>
            <person name="Chen C."/>
            <person name="Yan M."/>
            <person name="Daum C."/>
            <person name="Ng V."/>
            <person name="Clum A."/>
            <person name="Steindorff A."/>
            <person name="Ohm R.A."/>
            <person name="Martin F."/>
            <person name="Silar P."/>
            <person name="Natvig D.O."/>
            <person name="Lalanne C."/>
            <person name="Gautier V."/>
            <person name="Ament-Velasquez S.L."/>
            <person name="Kruys A."/>
            <person name="Hutchinson M.I."/>
            <person name="Powell A.J."/>
            <person name="Barry K."/>
            <person name="Miller A.N."/>
            <person name="Grigoriev I.V."/>
            <person name="Debuchy R."/>
            <person name="Gladieux P."/>
            <person name="Hiltunen Thoren M."/>
            <person name="Johannesson H."/>
        </authorList>
    </citation>
    <scope>NUCLEOTIDE SEQUENCE</scope>
    <source>
        <strain evidence="2">CBS 731.68</strain>
    </source>
</reference>